<accession>A0A3P7IWD1</accession>
<evidence type="ECO:0000313" key="2">
    <source>
        <dbReference type="Proteomes" id="UP000270094"/>
    </source>
</evidence>
<dbReference type="Proteomes" id="UP000270094">
    <property type="component" value="Unassembled WGS sequence"/>
</dbReference>
<gene>
    <name evidence="1" type="ORF">SVUK_LOCUS12279</name>
</gene>
<keyword evidence="2" id="KW-1185">Reference proteome</keyword>
<organism evidence="1 2">
    <name type="scientific">Strongylus vulgaris</name>
    <name type="common">Blood worm</name>
    <dbReference type="NCBI Taxonomy" id="40348"/>
    <lineage>
        <taxon>Eukaryota</taxon>
        <taxon>Metazoa</taxon>
        <taxon>Ecdysozoa</taxon>
        <taxon>Nematoda</taxon>
        <taxon>Chromadorea</taxon>
        <taxon>Rhabditida</taxon>
        <taxon>Rhabditina</taxon>
        <taxon>Rhabditomorpha</taxon>
        <taxon>Strongyloidea</taxon>
        <taxon>Strongylidae</taxon>
        <taxon>Strongylus</taxon>
    </lineage>
</organism>
<proteinExistence type="predicted"/>
<sequence>MPADSGTFDVDCPFPDDSSTEEFEANLSTYYHNDSPPRFHHAHRMVHISQENNQNKNPELKCYLNVQHIDVTTTLHIRANKSLNAFRLRNPIIVTG</sequence>
<protein>
    <submittedName>
        <fullName evidence="1">Uncharacterized protein</fullName>
    </submittedName>
</protein>
<evidence type="ECO:0000313" key="1">
    <source>
        <dbReference type="EMBL" id="VDM77281.1"/>
    </source>
</evidence>
<dbReference type="EMBL" id="UYYB01098845">
    <property type="protein sequence ID" value="VDM77281.1"/>
    <property type="molecule type" value="Genomic_DNA"/>
</dbReference>
<dbReference type="AlphaFoldDB" id="A0A3P7IWD1"/>
<name>A0A3P7IWD1_STRVU</name>
<reference evidence="1 2" key="1">
    <citation type="submission" date="2018-11" db="EMBL/GenBank/DDBJ databases">
        <authorList>
            <consortium name="Pathogen Informatics"/>
        </authorList>
    </citation>
    <scope>NUCLEOTIDE SEQUENCE [LARGE SCALE GENOMIC DNA]</scope>
</reference>